<dbReference type="EMBL" id="JALIRP010000010">
    <property type="protein sequence ID" value="MCJ8014275.1"/>
    <property type="molecule type" value="Genomic_DNA"/>
</dbReference>
<dbReference type="Pfam" id="PF11794">
    <property type="entry name" value="HpaB_N"/>
    <property type="match status" value="1"/>
</dbReference>
<keyword evidence="3 7" id="KW-0560">Oxidoreductase</keyword>
<dbReference type="Gene3D" id="2.40.110.10">
    <property type="entry name" value="Butyryl-CoA Dehydrogenase, subunit A, domain 2"/>
    <property type="match status" value="1"/>
</dbReference>
<dbReference type="InterPro" id="IPR009100">
    <property type="entry name" value="AcylCoA_DH/oxidase_NM_dom_sf"/>
</dbReference>
<dbReference type="RefSeq" id="WP_244728759.1">
    <property type="nucleotide sequence ID" value="NZ_JALIRP010000010.1"/>
</dbReference>
<dbReference type="InterPro" id="IPR024674">
    <property type="entry name" value="HpaB/PvcC/4-BUDH_N"/>
</dbReference>
<sequence length="487" mass="55154">MPAKNGKQFVDRINLAKPSVWFRGEQIDGRLSDHSAFRGLMSTQAQLYDMQIHPDYKERMTYASPTTGDPVGLSFLQPKTKEDLKKRRQMMMLWGEKHHGLLGRSPDYMNTGLMAFYAAADLLGEKEPQFADNMRKYYEFCRENDISLSHAFIQPHASRYDELLEDGSIQSCAARIVEENEDGIIVDGAFLLATQGVTTDEILVYPPASAFIPEEDNPRTFAFAVPTNLPGIRWICRESLVAGDSVFDYPLSSRFEEMDTLVLFENVLVPWDRVFILGNDRLSIRLFSESGFHVHCAHQVLCRYIAKTEFTLGVILYMAETLDRSSLPATIDKVSEVIVHLETLKSLLLASEAGATLDRFGSMLPDRRPLWTANVIFPKVYPRMMEMIQILGSSGVIMIPSEHDFASRIKPDLDKYLRGSEVSATAKTALFRLAWDLSSSSFGGRQTLYERFFFGDTSVVTNRLYHSYSDLGAYIDKVKAFLGEKEE</sequence>
<evidence type="ECO:0000313" key="7">
    <source>
        <dbReference type="EMBL" id="MCJ8014275.1"/>
    </source>
</evidence>
<keyword evidence="8" id="KW-1185">Reference proteome</keyword>
<dbReference type="NCBIfam" id="TIGR02309">
    <property type="entry name" value="HpaB-1"/>
    <property type="match status" value="1"/>
</dbReference>
<comment type="caution">
    <text evidence="7">The sequence shown here is derived from an EMBL/GenBank/DDBJ whole genome shotgun (WGS) entry which is preliminary data.</text>
</comment>
<dbReference type="SUPFAM" id="SSF56645">
    <property type="entry name" value="Acyl-CoA dehydrogenase NM domain-like"/>
    <property type="match status" value="1"/>
</dbReference>
<keyword evidence="2 4" id="KW-0274">FAD</keyword>
<evidence type="ECO:0000259" key="6">
    <source>
        <dbReference type="Pfam" id="PF11794"/>
    </source>
</evidence>
<reference evidence="7" key="1">
    <citation type="submission" date="2022-04" db="EMBL/GenBank/DDBJ databases">
        <title>Paenibacillus mangrovi sp. nov., a novel endophytic bacterium isolated from bark of Kandelia candel.</title>
        <authorList>
            <person name="Tuo L."/>
        </authorList>
    </citation>
    <scope>NUCLEOTIDE SEQUENCE</scope>
    <source>
        <strain evidence="7">KQZ6P-2</strain>
    </source>
</reference>
<gene>
    <name evidence="7" type="primary">hpaB</name>
    <name evidence="7" type="ORF">MUG84_21410</name>
</gene>
<dbReference type="PIRSF" id="PIRSF000331">
    <property type="entry name" value="HpaA_HpaB"/>
    <property type="match status" value="1"/>
</dbReference>
<dbReference type="Gene3D" id="1.10.3140.10">
    <property type="entry name" value="4-hydroxybutyryl-coa dehydratase, domain 1"/>
    <property type="match status" value="1"/>
</dbReference>
<dbReference type="GO" id="GO:0010124">
    <property type="term" value="P:phenylacetate catabolic process"/>
    <property type="evidence" value="ECO:0007669"/>
    <property type="project" value="InterPro"/>
</dbReference>
<dbReference type="InterPro" id="IPR004925">
    <property type="entry name" value="HpaB/PvcC/4-BUDH"/>
</dbReference>
<evidence type="ECO:0000259" key="5">
    <source>
        <dbReference type="Pfam" id="PF03241"/>
    </source>
</evidence>
<evidence type="ECO:0000256" key="4">
    <source>
        <dbReference type="PIRSR" id="PIRSR000331-2"/>
    </source>
</evidence>
<evidence type="ECO:0000256" key="2">
    <source>
        <dbReference type="ARBA" id="ARBA00022827"/>
    </source>
</evidence>
<dbReference type="Pfam" id="PF03241">
    <property type="entry name" value="HpaB"/>
    <property type="match status" value="1"/>
</dbReference>
<dbReference type="InterPro" id="IPR012687">
    <property type="entry name" value="HpaB_Deino-type"/>
</dbReference>
<dbReference type="GO" id="GO:0052881">
    <property type="term" value="F:4-hydroxyphenylacetate 3-monooxygenase activity"/>
    <property type="evidence" value="ECO:0007669"/>
    <property type="project" value="UniProtKB-EC"/>
</dbReference>
<accession>A0A9X1WUR4</accession>
<protein>
    <submittedName>
        <fullName evidence="7">4-hydroxyphenylacetate 3-monooxygenase, oxygenase component</fullName>
        <ecNumber evidence="7">1.14.14.9</ecNumber>
    </submittedName>
</protein>
<feature type="domain" description="HpaB/PvcC/4-BUDH N-terminal" evidence="6">
    <location>
        <begin position="6"/>
        <end position="276"/>
    </location>
</feature>
<dbReference type="Gene3D" id="1.20.140.10">
    <property type="entry name" value="Butyryl-CoA Dehydrogenase, subunit A, domain 3"/>
    <property type="match status" value="1"/>
</dbReference>
<dbReference type="AlphaFoldDB" id="A0A9X1WUR4"/>
<feature type="binding site" evidence="4">
    <location>
        <position position="194"/>
    </location>
    <ligand>
        <name>FAD</name>
        <dbReference type="ChEBI" id="CHEBI:57692"/>
    </ligand>
</feature>
<proteinExistence type="predicted"/>
<organism evidence="7 8">
    <name type="scientific">Paenibacillus mangrovi</name>
    <dbReference type="NCBI Taxonomy" id="2931978"/>
    <lineage>
        <taxon>Bacteria</taxon>
        <taxon>Bacillati</taxon>
        <taxon>Bacillota</taxon>
        <taxon>Bacilli</taxon>
        <taxon>Bacillales</taxon>
        <taxon>Paenibacillaceae</taxon>
        <taxon>Paenibacillus</taxon>
    </lineage>
</organism>
<evidence type="ECO:0000256" key="1">
    <source>
        <dbReference type="ARBA" id="ARBA00022630"/>
    </source>
</evidence>
<dbReference type="InterPro" id="IPR046373">
    <property type="entry name" value="Acyl-CoA_Oxase/DH_mid-dom_sf"/>
</dbReference>
<evidence type="ECO:0000313" key="8">
    <source>
        <dbReference type="Proteomes" id="UP001139347"/>
    </source>
</evidence>
<dbReference type="EC" id="1.14.14.9" evidence="7"/>
<dbReference type="InterPro" id="IPR024719">
    <property type="entry name" value="HpaB/PvcC/4-BUDH_C"/>
</dbReference>
<dbReference type="InterPro" id="IPR036250">
    <property type="entry name" value="AcylCo_DH-like_C"/>
</dbReference>
<feature type="domain" description="HpaB/PvcC/4-BUDH C-terminal" evidence="5">
    <location>
        <begin position="286"/>
        <end position="483"/>
    </location>
</feature>
<dbReference type="GO" id="GO:0016627">
    <property type="term" value="F:oxidoreductase activity, acting on the CH-CH group of donors"/>
    <property type="evidence" value="ECO:0007669"/>
    <property type="project" value="InterPro"/>
</dbReference>
<dbReference type="PANTHER" id="PTHR36117">
    <property type="entry name" value="4-HYDROXYPHENYLACETATE 3-MONOOXYGENASE-RELATED"/>
    <property type="match status" value="1"/>
</dbReference>
<keyword evidence="1" id="KW-0285">Flavoprotein</keyword>
<dbReference type="SUPFAM" id="SSF47203">
    <property type="entry name" value="Acyl-CoA dehydrogenase C-terminal domain-like"/>
    <property type="match status" value="1"/>
</dbReference>
<dbReference type="Proteomes" id="UP001139347">
    <property type="component" value="Unassembled WGS sequence"/>
</dbReference>
<dbReference type="GO" id="GO:0050660">
    <property type="term" value="F:flavin adenine dinucleotide binding"/>
    <property type="evidence" value="ECO:0007669"/>
    <property type="project" value="InterPro"/>
</dbReference>
<dbReference type="PANTHER" id="PTHR36117:SF3">
    <property type="entry name" value="4-HYDROXYPHENYLACETATE 3-MONOOXYGENASE-RELATED"/>
    <property type="match status" value="1"/>
</dbReference>
<name>A0A9X1WUR4_9BACL</name>
<evidence type="ECO:0000256" key="3">
    <source>
        <dbReference type="ARBA" id="ARBA00023002"/>
    </source>
</evidence>